<dbReference type="PANTHER" id="PTHR18964">
    <property type="entry name" value="ROK (REPRESSOR, ORF, KINASE) FAMILY"/>
    <property type="match status" value="1"/>
</dbReference>
<evidence type="ECO:0000256" key="7">
    <source>
        <dbReference type="ARBA" id="ARBA00022840"/>
    </source>
</evidence>
<dbReference type="NCBIfam" id="TIGR00744">
    <property type="entry name" value="ROK_glcA_fam"/>
    <property type="match status" value="1"/>
</dbReference>
<protein>
    <recommendedName>
        <fullName evidence="3">Glucokinase</fullName>
        <ecNumber evidence="2">2.7.1.2</ecNumber>
    </recommendedName>
    <alternativeName>
        <fullName evidence="8">Glucose kinase</fullName>
    </alternativeName>
</protein>
<keyword evidence="5" id="KW-0547">Nucleotide-binding</keyword>
<comment type="caution">
    <text evidence="9">The sequence shown here is derived from an EMBL/GenBank/DDBJ whole genome shotgun (WGS) entry which is preliminary data.</text>
</comment>
<dbReference type="GO" id="GO:0004340">
    <property type="term" value="F:glucokinase activity"/>
    <property type="evidence" value="ECO:0007669"/>
    <property type="project" value="UniProtKB-EC"/>
</dbReference>
<evidence type="ECO:0000256" key="2">
    <source>
        <dbReference type="ARBA" id="ARBA00012323"/>
    </source>
</evidence>
<dbReference type="AlphaFoldDB" id="A0A367FVE3"/>
<dbReference type="GO" id="GO:0005737">
    <property type="term" value="C:cytoplasm"/>
    <property type="evidence" value="ECO:0007669"/>
    <property type="project" value="InterPro"/>
</dbReference>
<dbReference type="InterPro" id="IPR004654">
    <property type="entry name" value="ROK_glcA"/>
</dbReference>
<name>A0A367FVE3_9FIRM</name>
<accession>A0A367FVE3</accession>
<keyword evidence="4" id="KW-0808">Transferase</keyword>
<evidence type="ECO:0000256" key="8">
    <source>
        <dbReference type="ARBA" id="ARBA00032386"/>
    </source>
</evidence>
<evidence type="ECO:0000313" key="9">
    <source>
        <dbReference type="EMBL" id="RCH41786.1"/>
    </source>
</evidence>
<keyword evidence="6 9" id="KW-0418">Kinase</keyword>
<evidence type="ECO:0000256" key="3">
    <source>
        <dbReference type="ARBA" id="ARBA00014701"/>
    </source>
</evidence>
<dbReference type="PROSITE" id="PS01125">
    <property type="entry name" value="ROK"/>
    <property type="match status" value="1"/>
</dbReference>
<keyword evidence="7" id="KW-0067">ATP-binding</keyword>
<dbReference type="GO" id="GO:0005524">
    <property type="term" value="F:ATP binding"/>
    <property type="evidence" value="ECO:0007669"/>
    <property type="project" value="UniProtKB-KW"/>
</dbReference>
<organism evidence="9 10">
    <name type="scientific">Blautia obeum</name>
    <dbReference type="NCBI Taxonomy" id="40520"/>
    <lineage>
        <taxon>Bacteria</taxon>
        <taxon>Bacillati</taxon>
        <taxon>Bacillota</taxon>
        <taxon>Clostridia</taxon>
        <taxon>Lachnospirales</taxon>
        <taxon>Lachnospiraceae</taxon>
        <taxon>Blautia</taxon>
    </lineage>
</organism>
<evidence type="ECO:0000256" key="1">
    <source>
        <dbReference type="ARBA" id="ARBA00006479"/>
    </source>
</evidence>
<sequence length="311" mass="32229">MGTYCFGIDVGGTTVKCGLFRTDGTLVEKWEIPTRKENNGDQILPDVAAAVNAKMEEKGISKEEVEGVGIGVPGPVNSKGEVSRAVNLFWGYKNVVGEMEELTGLHAEAGNDANVAALGEAWKGAAAGSSDVIMVTLGTGVGGGIIVDGKIVTGHHGAGGEIGHANVDHHETESCNCGNRGCLEQYASATGIVRMAKKELAASGENSVLRDAEEISAKAVLDAFKENDPVAVATMEKVGEQLGGALAIICCVTDPETIVIGGGVSKAGQPLIDCIRKYYREYAFESCKDTPIVIATLGNDAGIYGAAKMVL</sequence>
<gene>
    <name evidence="9" type="ORF">C4886_16640</name>
</gene>
<evidence type="ECO:0000256" key="5">
    <source>
        <dbReference type="ARBA" id="ARBA00022741"/>
    </source>
</evidence>
<dbReference type="RefSeq" id="WP_021651514.1">
    <property type="nucleotide sequence ID" value="NZ_PSQG01000034.1"/>
</dbReference>
<dbReference type="SUPFAM" id="SSF53067">
    <property type="entry name" value="Actin-like ATPase domain"/>
    <property type="match status" value="1"/>
</dbReference>
<evidence type="ECO:0000256" key="4">
    <source>
        <dbReference type="ARBA" id="ARBA00022679"/>
    </source>
</evidence>
<comment type="similarity">
    <text evidence="1">Belongs to the ROK (NagC/XylR) family.</text>
</comment>
<dbReference type="InterPro" id="IPR049874">
    <property type="entry name" value="ROK_cs"/>
</dbReference>
<dbReference type="PANTHER" id="PTHR18964:SF149">
    <property type="entry name" value="BIFUNCTIONAL UDP-N-ACETYLGLUCOSAMINE 2-EPIMERASE_N-ACETYLMANNOSAMINE KINASE"/>
    <property type="match status" value="1"/>
</dbReference>
<dbReference type="EC" id="2.7.1.2" evidence="2"/>
<reference evidence="9 10" key="1">
    <citation type="submission" date="2018-02" db="EMBL/GenBank/DDBJ databases">
        <title>Complete genome sequencing of Faecalibacterium prausnitzii strains isolated from the human gut.</title>
        <authorList>
            <person name="Fitzgerald B.C."/>
            <person name="Shkoporov A.N."/>
            <person name="Ross P.R."/>
            <person name="Hill C."/>
        </authorList>
    </citation>
    <scope>NUCLEOTIDE SEQUENCE [LARGE SCALE GENOMIC DNA]</scope>
    <source>
        <strain evidence="9 10">APC942/31-1</strain>
    </source>
</reference>
<dbReference type="InterPro" id="IPR043129">
    <property type="entry name" value="ATPase_NBD"/>
</dbReference>
<dbReference type="Pfam" id="PF00480">
    <property type="entry name" value="ROK"/>
    <property type="match status" value="1"/>
</dbReference>
<dbReference type="GO" id="GO:0006096">
    <property type="term" value="P:glycolytic process"/>
    <property type="evidence" value="ECO:0007669"/>
    <property type="project" value="InterPro"/>
</dbReference>
<dbReference type="EMBL" id="PSQG01000034">
    <property type="protein sequence ID" value="RCH41786.1"/>
    <property type="molecule type" value="Genomic_DNA"/>
</dbReference>
<dbReference type="Proteomes" id="UP000253208">
    <property type="component" value="Unassembled WGS sequence"/>
</dbReference>
<evidence type="ECO:0000313" key="10">
    <source>
        <dbReference type="Proteomes" id="UP000253208"/>
    </source>
</evidence>
<dbReference type="InterPro" id="IPR000600">
    <property type="entry name" value="ROK"/>
</dbReference>
<evidence type="ECO:0000256" key="6">
    <source>
        <dbReference type="ARBA" id="ARBA00022777"/>
    </source>
</evidence>
<dbReference type="Gene3D" id="3.30.420.40">
    <property type="match status" value="2"/>
</dbReference>
<proteinExistence type="inferred from homology"/>